<accession>A0A4U5TPZ9</accession>
<evidence type="ECO:0000259" key="1">
    <source>
        <dbReference type="Pfam" id="PF13568"/>
    </source>
</evidence>
<feature type="domain" description="Outer membrane protein beta-barrel" evidence="1">
    <location>
        <begin position="32"/>
        <end position="206"/>
    </location>
</feature>
<reference evidence="2 3" key="1">
    <citation type="submission" date="2019-04" db="EMBL/GenBank/DDBJ databases">
        <title>Psychroflexus halotolerans sp. nov., isolated from a marine solar saltern.</title>
        <authorList>
            <person name="Feng X."/>
        </authorList>
    </citation>
    <scope>NUCLEOTIDE SEQUENCE [LARGE SCALE GENOMIC DNA]</scope>
    <source>
        <strain evidence="2 3">WDS2C27</strain>
    </source>
</reference>
<keyword evidence="3" id="KW-1185">Reference proteome</keyword>
<dbReference type="AlphaFoldDB" id="A0A4U5TPZ9"/>
<dbReference type="Pfam" id="PF13568">
    <property type="entry name" value="OMP_b-brl_2"/>
    <property type="match status" value="1"/>
</dbReference>
<name>A0A4U5TPZ9_9FLAO</name>
<dbReference type="OrthoDB" id="959017at2"/>
<gene>
    <name evidence="2" type="ORF">FCN74_11645</name>
</gene>
<comment type="caution">
    <text evidence="2">The sequence shown here is derived from an EMBL/GenBank/DDBJ whole genome shotgun (WGS) entry which is preliminary data.</text>
</comment>
<proteinExistence type="predicted"/>
<dbReference type="EMBL" id="SWMU01000006">
    <property type="protein sequence ID" value="TKS55414.1"/>
    <property type="molecule type" value="Genomic_DNA"/>
</dbReference>
<dbReference type="InterPro" id="IPR025665">
    <property type="entry name" value="Beta-barrel_OMP_2"/>
</dbReference>
<evidence type="ECO:0000313" key="2">
    <source>
        <dbReference type="EMBL" id="TKS55414.1"/>
    </source>
</evidence>
<dbReference type="RefSeq" id="WP_138932785.1">
    <property type="nucleotide sequence ID" value="NZ_SWMU01000006.1"/>
</dbReference>
<organism evidence="2 3">
    <name type="scientific">Mesohalobacter halotolerans</name>
    <dbReference type="NCBI Taxonomy" id="1883405"/>
    <lineage>
        <taxon>Bacteria</taxon>
        <taxon>Pseudomonadati</taxon>
        <taxon>Bacteroidota</taxon>
        <taxon>Flavobacteriia</taxon>
        <taxon>Flavobacteriales</taxon>
        <taxon>Flavobacteriaceae</taxon>
        <taxon>Mesohalobacter</taxon>
    </lineage>
</organism>
<protein>
    <submittedName>
        <fullName evidence="2">PorT family protein</fullName>
    </submittedName>
</protein>
<evidence type="ECO:0000313" key="3">
    <source>
        <dbReference type="Proteomes" id="UP000306552"/>
    </source>
</evidence>
<sequence length="233" mass="26875">MKSLFTCLTLFVCFISISQNLIDKHFSEADSLYREDQFYIGLGINFLVNKPNDMSQSGFSGGVHFGYIRDMPLNQRRNLALGIGIGLSIDTYSQNLFIGESNSGQSIFEVIDGGIDFDTNRFSTHVVEIPIQFRWRTSSIGDDKAFWRIYTGINLGYMYYFKSVFEQQGNKVNQTDLDELDRTTFDYYFSFGKSKINFFFRYSLNSLFEAKLLDSRENLNLNIIKAGVVFYIL</sequence>
<dbReference type="Proteomes" id="UP000306552">
    <property type="component" value="Unassembled WGS sequence"/>
</dbReference>